<dbReference type="InterPro" id="IPR039538">
    <property type="entry name" value="BetI_C"/>
</dbReference>
<feature type="domain" description="BetI-type transcriptional repressor C-terminal" evidence="2">
    <location>
        <begin position="114"/>
        <end position="224"/>
    </location>
</feature>
<comment type="caution">
    <text evidence="3">The sequence shown here is derived from an EMBL/GenBank/DDBJ whole genome shotgun (WGS) entry which is preliminary data.</text>
</comment>
<evidence type="ECO:0000313" key="3">
    <source>
        <dbReference type="EMBL" id="MBB4907552.1"/>
    </source>
</evidence>
<organism evidence="3 4">
    <name type="scientific">Actinophytocola algeriensis</name>
    <dbReference type="NCBI Taxonomy" id="1768010"/>
    <lineage>
        <taxon>Bacteria</taxon>
        <taxon>Bacillati</taxon>
        <taxon>Actinomycetota</taxon>
        <taxon>Actinomycetes</taxon>
        <taxon>Pseudonocardiales</taxon>
        <taxon>Pseudonocardiaceae</taxon>
    </lineage>
</organism>
<accession>A0A7W7Q5Z9</accession>
<dbReference type="Gene3D" id="1.10.357.10">
    <property type="entry name" value="Tetracycline Repressor, domain 2"/>
    <property type="match status" value="1"/>
</dbReference>
<protein>
    <recommendedName>
        <fullName evidence="2">BetI-type transcriptional repressor C-terminal domain-containing protein</fullName>
    </recommendedName>
</protein>
<dbReference type="SUPFAM" id="SSF48498">
    <property type="entry name" value="Tetracyclin repressor-like, C-terminal domain"/>
    <property type="match status" value="1"/>
</dbReference>
<name>A0A7W7Q5Z9_9PSEU</name>
<reference evidence="3 4" key="1">
    <citation type="submission" date="2020-08" db="EMBL/GenBank/DDBJ databases">
        <title>Genomic Encyclopedia of Type Strains, Phase III (KMG-III): the genomes of soil and plant-associated and newly described type strains.</title>
        <authorList>
            <person name="Whitman W."/>
        </authorList>
    </citation>
    <scope>NUCLEOTIDE SEQUENCE [LARGE SCALE GENOMIC DNA]</scope>
    <source>
        <strain evidence="3 4">CECT 8960</strain>
    </source>
</reference>
<dbReference type="RefSeq" id="WP_184811737.1">
    <property type="nucleotide sequence ID" value="NZ_JACHJQ010000004.1"/>
</dbReference>
<dbReference type="EMBL" id="JACHJQ010000004">
    <property type="protein sequence ID" value="MBB4907552.1"/>
    <property type="molecule type" value="Genomic_DNA"/>
</dbReference>
<evidence type="ECO:0000313" key="4">
    <source>
        <dbReference type="Proteomes" id="UP000520767"/>
    </source>
</evidence>
<evidence type="ECO:0000259" key="2">
    <source>
        <dbReference type="Pfam" id="PF13977"/>
    </source>
</evidence>
<keyword evidence="4" id="KW-1185">Reference proteome</keyword>
<dbReference type="Pfam" id="PF13977">
    <property type="entry name" value="TetR_C_6"/>
    <property type="match status" value="1"/>
</dbReference>
<proteinExistence type="predicted"/>
<feature type="region of interest" description="Disordered" evidence="1">
    <location>
        <begin position="1"/>
        <end position="75"/>
    </location>
</feature>
<gene>
    <name evidence="3" type="ORF">FHR82_003794</name>
</gene>
<dbReference type="Proteomes" id="UP000520767">
    <property type="component" value="Unassembled WGS sequence"/>
</dbReference>
<dbReference type="AlphaFoldDB" id="A0A7W7Q5Z9"/>
<dbReference type="InterPro" id="IPR036271">
    <property type="entry name" value="Tet_transcr_reg_TetR-rel_C_sf"/>
</dbReference>
<evidence type="ECO:0000256" key="1">
    <source>
        <dbReference type="SAM" id="MobiDB-lite"/>
    </source>
</evidence>
<sequence length="226" mass="24737">MSAGCRSSRRKPARSAVHAGRPGFTPRTALPWPAQRQSGGRRASQPGDVDPGDARDPAQAVAADGKQHDGRTEQVSQVQRFALRALVDRIGARILAHAELAIAETDREKRRALTTELLGELLTLDETRYPESAVWLAFATQARTSPTLRPHVREMYDGTRTLVGKVLTRSRELGGLAEHVDIAVETERLTALIDGLMTNGVIQPDRMTPDLMRTVLNAHLDSIAKI</sequence>